<protein>
    <submittedName>
        <fullName evidence="3">Uncharacterized protein</fullName>
    </submittedName>
</protein>
<feature type="transmembrane region" description="Helical" evidence="2">
    <location>
        <begin position="77"/>
        <end position="99"/>
    </location>
</feature>
<evidence type="ECO:0000313" key="4">
    <source>
        <dbReference type="Proteomes" id="UP001202328"/>
    </source>
</evidence>
<gene>
    <name evidence="3" type="ORF">MKW98_011708</name>
</gene>
<feature type="region of interest" description="Disordered" evidence="1">
    <location>
        <begin position="16"/>
        <end position="38"/>
    </location>
</feature>
<evidence type="ECO:0000256" key="1">
    <source>
        <dbReference type="SAM" id="MobiDB-lite"/>
    </source>
</evidence>
<sequence length="128" mass="14249">MSTRFRGFVKMLSGAKNSTKKEGSGGMLSSTAQESPKGDYYSERMKEIYGADYAKLSYAEMEKINTRRVNREFNNNVIEGLFIGLAIGSVYGYFAFGWYPFKDTFEGGQISQNFAAREGTGADTSHEV</sequence>
<comment type="caution">
    <text evidence="3">The sequence shown here is derived from an EMBL/GenBank/DDBJ whole genome shotgun (WGS) entry which is preliminary data.</text>
</comment>
<dbReference type="EMBL" id="JAJJMB010012966">
    <property type="protein sequence ID" value="KAI3872216.1"/>
    <property type="molecule type" value="Genomic_DNA"/>
</dbReference>
<keyword evidence="4" id="KW-1185">Reference proteome</keyword>
<dbReference type="Proteomes" id="UP001202328">
    <property type="component" value="Unassembled WGS sequence"/>
</dbReference>
<dbReference type="AlphaFoldDB" id="A0AAD4S8A7"/>
<proteinExistence type="predicted"/>
<reference evidence="3" key="1">
    <citation type="submission" date="2022-04" db="EMBL/GenBank/DDBJ databases">
        <title>A functionally conserved STORR gene fusion in Papaver species that diverged 16.8 million years ago.</title>
        <authorList>
            <person name="Catania T."/>
        </authorList>
    </citation>
    <scope>NUCLEOTIDE SEQUENCE</scope>
    <source>
        <strain evidence="3">S-188037</strain>
    </source>
</reference>
<keyword evidence="2" id="KW-0472">Membrane</keyword>
<organism evidence="3 4">
    <name type="scientific">Papaver atlanticum</name>
    <dbReference type="NCBI Taxonomy" id="357466"/>
    <lineage>
        <taxon>Eukaryota</taxon>
        <taxon>Viridiplantae</taxon>
        <taxon>Streptophyta</taxon>
        <taxon>Embryophyta</taxon>
        <taxon>Tracheophyta</taxon>
        <taxon>Spermatophyta</taxon>
        <taxon>Magnoliopsida</taxon>
        <taxon>Ranunculales</taxon>
        <taxon>Papaveraceae</taxon>
        <taxon>Papaveroideae</taxon>
        <taxon>Papaver</taxon>
    </lineage>
</organism>
<accession>A0AAD4S8A7</accession>
<keyword evidence="2" id="KW-1133">Transmembrane helix</keyword>
<name>A0AAD4S8A7_9MAGN</name>
<evidence type="ECO:0000313" key="3">
    <source>
        <dbReference type="EMBL" id="KAI3872216.1"/>
    </source>
</evidence>
<keyword evidence="2" id="KW-0812">Transmembrane</keyword>
<evidence type="ECO:0000256" key="2">
    <source>
        <dbReference type="SAM" id="Phobius"/>
    </source>
</evidence>